<dbReference type="InterPro" id="IPR027640">
    <property type="entry name" value="Kinesin-like_fam"/>
</dbReference>
<evidence type="ECO:0000256" key="5">
    <source>
        <dbReference type="PROSITE-ProRule" id="PRU00283"/>
    </source>
</evidence>
<dbReference type="GO" id="GO:0007018">
    <property type="term" value="P:microtubule-based movement"/>
    <property type="evidence" value="ECO:0007669"/>
    <property type="project" value="InterPro"/>
</dbReference>
<gene>
    <name evidence="9" type="ORF">FIBSPDRAFT_1049284</name>
</gene>
<feature type="region of interest" description="Disordered" evidence="7">
    <location>
        <begin position="206"/>
        <end position="230"/>
    </location>
</feature>
<organism evidence="9 10">
    <name type="scientific">Athelia psychrophila</name>
    <dbReference type="NCBI Taxonomy" id="1759441"/>
    <lineage>
        <taxon>Eukaryota</taxon>
        <taxon>Fungi</taxon>
        <taxon>Dikarya</taxon>
        <taxon>Basidiomycota</taxon>
        <taxon>Agaricomycotina</taxon>
        <taxon>Agaricomycetes</taxon>
        <taxon>Agaricomycetidae</taxon>
        <taxon>Atheliales</taxon>
        <taxon>Atheliaceae</taxon>
        <taxon>Athelia</taxon>
    </lineage>
</organism>
<dbReference type="GO" id="GO:0003777">
    <property type="term" value="F:microtubule motor activity"/>
    <property type="evidence" value="ECO:0007669"/>
    <property type="project" value="InterPro"/>
</dbReference>
<dbReference type="Pfam" id="PF00225">
    <property type="entry name" value="Kinesin"/>
    <property type="match status" value="1"/>
</dbReference>
<evidence type="ECO:0000313" key="10">
    <source>
        <dbReference type="Proteomes" id="UP000076532"/>
    </source>
</evidence>
<keyword evidence="3" id="KW-0175">Coiled coil</keyword>
<keyword evidence="2 6" id="KW-0067">ATP-binding</keyword>
<evidence type="ECO:0000256" key="4">
    <source>
        <dbReference type="ARBA" id="ARBA00023175"/>
    </source>
</evidence>
<evidence type="ECO:0000256" key="2">
    <source>
        <dbReference type="ARBA" id="ARBA00022840"/>
    </source>
</evidence>
<dbReference type="Gene3D" id="3.40.850.10">
    <property type="entry name" value="Kinesin motor domain"/>
    <property type="match status" value="2"/>
</dbReference>
<dbReference type="PANTHER" id="PTHR47968">
    <property type="entry name" value="CENTROMERE PROTEIN E"/>
    <property type="match status" value="1"/>
</dbReference>
<dbReference type="GO" id="GO:0005524">
    <property type="term" value="F:ATP binding"/>
    <property type="evidence" value="ECO:0007669"/>
    <property type="project" value="UniProtKB-KW"/>
</dbReference>
<feature type="region of interest" description="Disordered" evidence="7">
    <location>
        <begin position="330"/>
        <end position="350"/>
    </location>
</feature>
<evidence type="ECO:0000256" key="1">
    <source>
        <dbReference type="ARBA" id="ARBA00022741"/>
    </source>
</evidence>
<proteinExistence type="inferred from homology"/>
<comment type="similarity">
    <text evidence="5 6">Belongs to the TRAFAC class myosin-kinesin ATPase superfamily. Kinesin family.</text>
</comment>
<dbReference type="PROSITE" id="PS00411">
    <property type="entry name" value="KINESIN_MOTOR_1"/>
    <property type="match status" value="1"/>
</dbReference>
<accession>A0A166CHZ4</accession>
<evidence type="ECO:0000313" key="9">
    <source>
        <dbReference type="EMBL" id="KZP13676.1"/>
    </source>
</evidence>
<keyword evidence="9" id="KW-0378">Hydrolase</keyword>
<dbReference type="EMBL" id="KV417629">
    <property type="protein sequence ID" value="KZP13676.1"/>
    <property type="molecule type" value="Genomic_DNA"/>
</dbReference>
<keyword evidence="6" id="KW-0493">Microtubule</keyword>
<dbReference type="GO" id="GO:0016787">
    <property type="term" value="F:hydrolase activity"/>
    <property type="evidence" value="ECO:0007669"/>
    <property type="project" value="UniProtKB-KW"/>
</dbReference>
<dbReference type="GO" id="GO:0005874">
    <property type="term" value="C:microtubule"/>
    <property type="evidence" value="ECO:0007669"/>
    <property type="project" value="UniProtKB-KW"/>
</dbReference>
<keyword evidence="10" id="KW-1185">Reference proteome</keyword>
<feature type="compositionally biased region" description="Gly residues" evidence="7">
    <location>
        <begin position="215"/>
        <end position="227"/>
    </location>
</feature>
<dbReference type="GO" id="GO:0008017">
    <property type="term" value="F:microtubule binding"/>
    <property type="evidence" value="ECO:0007669"/>
    <property type="project" value="InterPro"/>
</dbReference>
<dbReference type="Proteomes" id="UP000076532">
    <property type="component" value="Unassembled WGS sequence"/>
</dbReference>
<dbReference type="InterPro" id="IPR019821">
    <property type="entry name" value="Kinesin_motor_CS"/>
</dbReference>
<dbReference type="AlphaFoldDB" id="A0A166CHZ4"/>
<keyword evidence="1 6" id="KW-0547">Nucleotide-binding</keyword>
<feature type="domain" description="Kinesin motor" evidence="8">
    <location>
        <begin position="175"/>
        <end position="299"/>
    </location>
</feature>
<evidence type="ECO:0000256" key="6">
    <source>
        <dbReference type="RuleBase" id="RU000394"/>
    </source>
</evidence>
<protein>
    <recommendedName>
        <fullName evidence="6">Kinesin-like protein</fullName>
    </recommendedName>
</protein>
<dbReference type="PANTHER" id="PTHR47968:SF75">
    <property type="entry name" value="CENTROMERE-ASSOCIATED PROTEIN E"/>
    <property type="match status" value="1"/>
</dbReference>
<dbReference type="InterPro" id="IPR027417">
    <property type="entry name" value="P-loop_NTPase"/>
</dbReference>
<sequence length="465" mass="50528">MPGLVSEIDVIRIDPEEVLVDAVTVKPGDGGNSTDRLNLRMNFPKPPNHPPRPRLGHPRLSPRAVQLRQHPHRHAQQAHLRRRRAAMEGYNVLIFAYRQIASGEMFTLSGDLDEPGIIPRAMPDAGPRVPPALQLPGDIQRGGADPGDGALAPLRDEVVTRLAGVRAMLTREGGNRRKRITNWNKRSSGSHSVFRMVMESRERGLAGAYDRSTPGPGGSRRGTGGGSTLSLIDLAGSERATSDKDQTREGNINTSLLTLGSVIGTLAENAAKGKTDYVPFRSYKLTSLLQPSLSGSAITESTYTLLFAQRIKRAARKAEKKEVGDTDALLEGDACGGERERRRRWRGGDMLDDSPAKMAIEMNRRMQVGPSLLQNEWSVVEEDGKADMNSEYYAPTPHGLSKFSKRLGMGSKSKNSSSGSISGSSYCALASARAPHLQLDGFFPSLLPSPPQLYALARCAQLRPV</sequence>
<evidence type="ECO:0000259" key="8">
    <source>
        <dbReference type="PROSITE" id="PS50067"/>
    </source>
</evidence>
<reference evidence="9 10" key="1">
    <citation type="journal article" date="2016" name="Mol. Biol. Evol.">
        <title>Comparative Genomics of Early-Diverging Mushroom-Forming Fungi Provides Insights into the Origins of Lignocellulose Decay Capabilities.</title>
        <authorList>
            <person name="Nagy L.G."/>
            <person name="Riley R."/>
            <person name="Tritt A."/>
            <person name="Adam C."/>
            <person name="Daum C."/>
            <person name="Floudas D."/>
            <person name="Sun H."/>
            <person name="Yadav J.S."/>
            <person name="Pangilinan J."/>
            <person name="Larsson K.H."/>
            <person name="Matsuura K."/>
            <person name="Barry K."/>
            <person name="Labutti K."/>
            <person name="Kuo R."/>
            <person name="Ohm R.A."/>
            <person name="Bhattacharya S.S."/>
            <person name="Shirouzu T."/>
            <person name="Yoshinaga Y."/>
            <person name="Martin F.M."/>
            <person name="Grigoriev I.V."/>
            <person name="Hibbett D.S."/>
        </authorList>
    </citation>
    <scope>NUCLEOTIDE SEQUENCE [LARGE SCALE GENOMIC DNA]</scope>
    <source>
        <strain evidence="9 10">CBS 109695</strain>
    </source>
</reference>
<dbReference type="SUPFAM" id="SSF52540">
    <property type="entry name" value="P-loop containing nucleoside triphosphate hydrolases"/>
    <property type="match status" value="1"/>
</dbReference>
<name>A0A166CHZ4_9AGAM</name>
<dbReference type="PRINTS" id="PR00380">
    <property type="entry name" value="KINESINHEAVY"/>
</dbReference>
<dbReference type="OrthoDB" id="3176171at2759"/>
<evidence type="ECO:0000256" key="3">
    <source>
        <dbReference type="ARBA" id="ARBA00023054"/>
    </source>
</evidence>
<dbReference type="SMART" id="SM00129">
    <property type="entry name" value="KISc"/>
    <property type="match status" value="1"/>
</dbReference>
<dbReference type="InterPro" id="IPR036961">
    <property type="entry name" value="Kinesin_motor_dom_sf"/>
</dbReference>
<keyword evidence="4 6" id="KW-0505">Motor protein</keyword>
<dbReference type="STRING" id="436010.A0A166CHZ4"/>
<dbReference type="InterPro" id="IPR001752">
    <property type="entry name" value="Kinesin_motor_dom"/>
</dbReference>
<comment type="caution">
    <text evidence="5">Lacks conserved residue(s) required for the propagation of feature annotation.</text>
</comment>
<evidence type="ECO:0000256" key="7">
    <source>
        <dbReference type="SAM" id="MobiDB-lite"/>
    </source>
</evidence>
<dbReference type="PROSITE" id="PS50067">
    <property type="entry name" value="KINESIN_MOTOR_2"/>
    <property type="match status" value="1"/>
</dbReference>